<evidence type="ECO:0000313" key="2">
    <source>
        <dbReference type="Proteomes" id="UP000798046"/>
    </source>
</evidence>
<sequence>MTSRLHLETFGPVHALPILHYRMEFAHLVRQTVQEIRPDCIAVELPATLEERFLQAVRRLPQVSVVSYDTIPRSASTAAQNRTLHLLVEPADPLAEAARCALEQAIPLHLVDVDLDDYPAVQEFLPDSYAVQRLGLADYYREYCRATEGAVPGREDLRREQGMAFRLQRLAERHERILFVGGMAHVGRIREFYGQARTEPLGRVRRHDVRIFNLHPDSCGEVMGEFPFASAIYEMRRNGPPPERKDAAPSLRRRFNALELIAGGKQAIPEQEVMRAAVESSAGKVGASGEMPDRQRIHLRLFEQAARHYRQETGEQLHYWQKRAFFRFCRNYAALSGQLLPDLFQLLTAARGCVDDNFAYAFWRLAGCYPWQREEAEIPVVRLRVEDLWDQSRTIRFRPRKQSDKGRSGLRFLKRKREQRPGEWLEGFDDGSICSWPPEDIVIEDYGKFLRRTGIRQLSEEQSRVEPLSTSLLDGIDLRETIRNQPHDGRIYVWERMRIKGGVGSVVVIFDEDRRNRYPFAMTWLGEHEQESDMAFYATEPGDNVSGPGICRCEYGGLLLSYPPRRMRDVWQDPSYRGWGTKAEILLMAALDYSPDPHVVYAAARPPRSIFKRIAAGMGKKIVYIPLGSLSPPALKRIRVMHLLFGHDKREIAKDYIW</sequence>
<comment type="caution">
    <text evidence="1">The sequence shown here is derived from an EMBL/GenBank/DDBJ whole genome shotgun (WGS) entry which is preliminary data.</text>
</comment>
<dbReference type="RefSeq" id="WP_151155467.1">
    <property type="nucleotide sequence ID" value="NZ_VZRA01000001.1"/>
</dbReference>
<organism evidence="1 2">
    <name type="scientific">Oryzomonas sagensis</name>
    <dbReference type="NCBI Taxonomy" id="2603857"/>
    <lineage>
        <taxon>Bacteria</taxon>
        <taxon>Pseudomonadati</taxon>
        <taxon>Thermodesulfobacteriota</taxon>
        <taxon>Desulfuromonadia</taxon>
        <taxon>Geobacterales</taxon>
        <taxon>Geobacteraceae</taxon>
        <taxon>Oryzomonas</taxon>
    </lineage>
</organism>
<keyword evidence="2" id="KW-1185">Reference proteome</keyword>
<reference evidence="1 2" key="1">
    <citation type="journal article" date="2020" name="Microorganisms">
        <title>Description of Three Novel Members in the Family Geobacteraceae, Oryzomonas japonicum gen. nov., sp. nov., Oryzomonas sagensis sp. nov., and Oryzomonas ruber sp. nov.</title>
        <authorList>
            <person name="Xu Z."/>
            <person name="Masuda Y."/>
            <person name="Hayakawa C."/>
            <person name="Ushijima N."/>
            <person name="Kawano K."/>
            <person name="Shiratori Y."/>
            <person name="Senoo K."/>
            <person name="Itoh H."/>
        </authorList>
    </citation>
    <scope>NUCLEOTIDE SEQUENCE [LARGE SCALE GENOMIC DNA]</scope>
    <source>
        <strain evidence="1 2">Red100</strain>
    </source>
</reference>
<gene>
    <name evidence="1" type="ORF">F6V30_04830</name>
</gene>
<evidence type="ECO:0008006" key="3">
    <source>
        <dbReference type="Google" id="ProtNLM"/>
    </source>
</evidence>
<name>A0ABQ6TS96_9BACT</name>
<proteinExistence type="predicted"/>
<accession>A0ABQ6TS96</accession>
<dbReference type="EMBL" id="VZRA01000001">
    <property type="protein sequence ID" value="KAB0671908.1"/>
    <property type="molecule type" value="Genomic_DNA"/>
</dbReference>
<protein>
    <recommendedName>
        <fullName evidence="3">GNAT family N-acetyltransferase</fullName>
    </recommendedName>
</protein>
<dbReference type="Proteomes" id="UP000798046">
    <property type="component" value="Unassembled WGS sequence"/>
</dbReference>
<evidence type="ECO:0000313" key="1">
    <source>
        <dbReference type="EMBL" id="KAB0671908.1"/>
    </source>
</evidence>